<dbReference type="EMBL" id="JACVVK020000693">
    <property type="protein sequence ID" value="KAK7455345.1"/>
    <property type="molecule type" value="Genomic_DNA"/>
</dbReference>
<reference evidence="1 2" key="1">
    <citation type="journal article" date="2023" name="Sci. Data">
        <title>Genome assembly of the Korean intertidal mud-creeper Batillaria attramentaria.</title>
        <authorList>
            <person name="Patra A.K."/>
            <person name="Ho P.T."/>
            <person name="Jun S."/>
            <person name="Lee S.J."/>
            <person name="Kim Y."/>
            <person name="Won Y.J."/>
        </authorList>
    </citation>
    <scope>NUCLEOTIDE SEQUENCE [LARGE SCALE GENOMIC DNA]</scope>
    <source>
        <strain evidence="1">Wonlab-2016</strain>
    </source>
</reference>
<accession>A0ABD0J3P9</accession>
<keyword evidence="2" id="KW-1185">Reference proteome</keyword>
<gene>
    <name evidence="1" type="ORF">BaRGS_00039487</name>
</gene>
<sequence>MNLDRNMAAKRRVSDACAVLLRVRPIYHWPANGCGMEVNHTLTRGALGSEVW</sequence>
<comment type="caution">
    <text evidence="1">The sequence shown here is derived from an EMBL/GenBank/DDBJ whole genome shotgun (WGS) entry which is preliminary data.</text>
</comment>
<feature type="non-terminal residue" evidence="1">
    <location>
        <position position="52"/>
    </location>
</feature>
<dbReference type="Proteomes" id="UP001519460">
    <property type="component" value="Unassembled WGS sequence"/>
</dbReference>
<evidence type="ECO:0000313" key="2">
    <source>
        <dbReference type="Proteomes" id="UP001519460"/>
    </source>
</evidence>
<protein>
    <submittedName>
        <fullName evidence="1">Uncharacterized protein</fullName>
    </submittedName>
</protein>
<name>A0ABD0J3P9_9CAEN</name>
<proteinExistence type="predicted"/>
<evidence type="ECO:0000313" key="1">
    <source>
        <dbReference type="EMBL" id="KAK7455345.1"/>
    </source>
</evidence>
<organism evidence="1 2">
    <name type="scientific">Batillaria attramentaria</name>
    <dbReference type="NCBI Taxonomy" id="370345"/>
    <lineage>
        <taxon>Eukaryota</taxon>
        <taxon>Metazoa</taxon>
        <taxon>Spiralia</taxon>
        <taxon>Lophotrochozoa</taxon>
        <taxon>Mollusca</taxon>
        <taxon>Gastropoda</taxon>
        <taxon>Caenogastropoda</taxon>
        <taxon>Sorbeoconcha</taxon>
        <taxon>Cerithioidea</taxon>
        <taxon>Batillariidae</taxon>
        <taxon>Batillaria</taxon>
    </lineage>
</organism>
<dbReference type="AlphaFoldDB" id="A0ABD0J3P9"/>